<keyword evidence="3" id="KW-1185">Reference proteome</keyword>
<gene>
    <name evidence="2" type="ORF">H1016_01745</name>
</gene>
<organism evidence="2 3">
    <name type="scientific">Candidatus Naiadarchaeum limnaeum</name>
    <dbReference type="NCBI Taxonomy" id="2756139"/>
    <lineage>
        <taxon>Archaea</taxon>
        <taxon>Candidatus Undinarchaeota</taxon>
        <taxon>Candidatus Undinarchaeia</taxon>
        <taxon>Candidatus Naiadarchaeales</taxon>
        <taxon>Candidatus Naiadarchaeaceae</taxon>
        <taxon>Candidatus Naiadarchaeum</taxon>
    </lineage>
</organism>
<feature type="domain" description="TRASH" evidence="1">
    <location>
        <begin position="4"/>
        <end position="43"/>
    </location>
</feature>
<dbReference type="Gene3D" id="1.10.620.20">
    <property type="entry name" value="Ribonucleotide Reductase, subunit A"/>
    <property type="match status" value="1"/>
</dbReference>
<evidence type="ECO:0000259" key="1">
    <source>
        <dbReference type="SMART" id="SM00746"/>
    </source>
</evidence>
<dbReference type="InterPro" id="IPR007029">
    <property type="entry name" value="YHS_dom"/>
</dbReference>
<reference evidence="2 3" key="1">
    <citation type="journal article" name="Nat. Commun.">
        <title>Undinarchaeota illuminate DPANN phylogeny and the impact of gene transfer on archaeal evolution.</title>
        <authorList>
            <person name="Dombrowski N."/>
            <person name="Williams T.A."/>
            <person name="Sun J."/>
            <person name="Woodcroft B.J."/>
            <person name="Lee J.H."/>
            <person name="Minh B.Q."/>
            <person name="Rinke C."/>
            <person name="Spang A."/>
        </authorList>
    </citation>
    <scope>NUCLEOTIDE SEQUENCE [LARGE SCALE GENOMIC DNA]</scope>
    <source>
        <strain evidence="2">MAG_bin1129</strain>
    </source>
</reference>
<dbReference type="SUPFAM" id="SSF47240">
    <property type="entry name" value="Ferritin-like"/>
    <property type="match status" value="1"/>
</dbReference>
<accession>A0A832URD8</accession>
<dbReference type="InterPro" id="IPR011017">
    <property type="entry name" value="TRASH_dom"/>
</dbReference>
<evidence type="ECO:0000313" key="3">
    <source>
        <dbReference type="Proteomes" id="UP000646946"/>
    </source>
</evidence>
<proteinExistence type="predicted"/>
<evidence type="ECO:0000313" key="2">
    <source>
        <dbReference type="EMBL" id="HIK00242.1"/>
    </source>
</evidence>
<dbReference type="InterPro" id="IPR012348">
    <property type="entry name" value="RNR-like"/>
</dbReference>
<dbReference type="SMART" id="SM00746">
    <property type="entry name" value="TRASH"/>
    <property type="match status" value="1"/>
</dbReference>
<dbReference type="Pfam" id="PF04945">
    <property type="entry name" value="YHS"/>
    <property type="match status" value="1"/>
</dbReference>
<sequence length="47" mass="5471">MATDPVCKMEVPEKEMDSIRTKYGTKILFFCSDSCKKNFEKDPSKYT</sequence>
<dbReference type="EMBL" id="DVAB01000017">
    <property type="protein sequence ID" value="HIK00242.1"/>
    <property type="molecule type" value="Genomic_DNA"/>
</dbReference>
<name>A0A832URD8_9ARCH</name>
<comment type="caution">
    <text evidence="2">The sequence shown here is derived from an EMBL/GenBank/DDBJ whole genome shotgun (WGS) entry which is preliminary data.</text>
</comment>
<dbReference type="AlphaFoldDB" id="A0A832URD8"/>
<dbReference type="InterPro" id="IPR009078">
    <property type="entry name" value="Ferritin-like_SF"/>
</dbReference>
<protein>
    <submittedName>
        <fullName evidence="2">YHS domain-containing protein</fullName>
    </submittedName>
</protein>
<dbReference type="Proteomes" id="UP000646946">
    <property type="component" value="Unassembled WGS sequence"/>
</dbReference>
<dbReference type="GO" id="GO:0016491">
    <property type="term" value="F:oxidoreductase activity"/>
    <property type="evidence" value="ECO:0007669"/>
    <property type="project" value="InterPro"/>
</dbReference>